<protein>
    <submittedName>
        <fullName evidence="3">Uncharacterized protein</fullName>
    </submittedName>
</protein>
<keyword evidence="1" id="KW-0175">Coiled coil</keyword>
<proteinExistence type="predicted"/>
<sequence>MVWRRLRAYCSQKLLKGAVVLLGVSLIVFFLASSVLYNYRRSNYSLRAQAYCGSCSCICPVKRPIFSSASDCGENDLKQSRSDMLKEQLSLHETVGKETLARAEALIENAKNTALRFRVEAEKCNAGVAACELSRERAEAQLVEERKLATMWEKRARERGWKVSDKVHLYR</sequence>
<dbReference type="EMBL" id="JBJKBG010000002">
    <property type="protein sequence ID" value="KAL3750177.1"/>
    <property type="molecule type" value="Genomic_DNA"/>
</dbReference>
<keyword evidence="2" id="KW-0472">Membrane</keyword>
<dbReference type="PANTHER" id="PTHR32254">
    <property type="entry name" value="EXPRESSED PROTEIN"/>
    <property type="match status" value="1"/>
</dbReference>
<comment type="caution">
    <text evidence="3">The sequence shown here is derived from an EMBL/GenBank/DDBJ whole genome shotgun (WGS) entry which is preliminary data.</text>
</comment>
<organism evidence="3 4">
    <name type="scientific">Eucalyptus globulus</name>
    <name type="common">Tasmanian blue gum</name>
    <dbReference type="NCBI Taxonomy" id="34317"/>
    <lineage>
        <taxon>Eukaryota</taxon>
        <taxon>Viridiplantae</taxon>
        <taxon>Streptophyta</taxon>
        <taxon>Embryophyta</taxon>
        <taxon>Tracheophyta</taxon>
        <taxon>Spermatophyta</taxon>
        <taxon>Magnoliopsida</taxon>
        <taxon>eudicotyledons</taxon>
        <taxon>Gunneridae</taxon>
        <taxon>Pentapetalae</taxon>
        <taxon>rosids</taxon>
        <taxon>malvids</taxon>
        <taxon>Myrtales</taxon>
        <taxon>Myrtaceae</taxon>
        <taxon>Myrtoideae</taxon>
        <taxon>Eucalypteae</taxon>
        <taxon>Eucalyptus</taxon>
    </lineage>
</organism>
<keyword evidence="4" id="KW-1185">Reference proteome</keyword>
<dbReference type="Proteomes" id="UP001634007">
    <property type="component" value="Unassembled WGS sequence"/>
</dbReference>
<feature type="transmembrane region" description="Helical" evidence="2">
    <location>
        <begin position="20"/>
        <end position="39"/>
    </location>
</feature>
<dbReference type="Pfam" id="PF06364">
    <property type="entry name" value="DUF1068"/>
    <property type="match status" value="1"/>
</dbReference>
<evidence type="ECO:0000256" key="1">
    <source>
        <dbReference type="SAM" id="Coils"/>
    </source>
</evidence>
<keyword evidence="2" id="KW-1133">Transmembrane helix</keyword>
<dbReference type="PANTHER" id="PTHR32254:SF6">
    <property type="entry name" value="DUF1068 DOMAIN-CONTAINING PROTEIN"/>
    <property type="match status" value="1"/>
</dbReference>
<evidence type="ECO:0000256" key="2">
    <source>
        <dbReference type="SAM" id="Phobius"/>
    </source>
</evidence>
<gene>
    <name evidence="3" type="ORF">ACJRO7_011198</name>
</gene>
<accession>A0ABD3LFG0</accession>
<reference evidence="3 4" key="1">
    <citation type="submission" date="2024-11" db="EMBL/GenBank/DDBJ databases">
        <title>Chromosome-level genome assembly of Eucalyptus globulus Labill. provides insights into its genome evolution.</title>
        <authorList>
            <person name="Li X."/>
        </authorList>
    </citation>
    <scope>NUCLEOTIDE SEQUENCE [LARGE SCALE GENOMIC DNA]</scope>
    <source>
        <strain evidence="3">CL2024</strain>
        <tissue evidence="3">Fresh tender leaves</tissue>
    </source>
</reference>
<feature type="coiled-coil region" evidence="1">
    <location>
        <begin position="100"/>
        <end position="155"/>
    </location>
</feature>
<name>A0ABD3LFG0_EUCGL</name>
<evidence type="ECO:0000313" key="4">
    <source>
        <dbReference type="Proteomes" id="UP001634007"/>
    </source>
</evidence>
<dbReference type="AlphaFoldDB" id="A0ABD3LFG0"/>
<evidence type="ECO:0000313" key="3">
    <source>
        <dbReference type="EMBL" id="KAL3750177.1"/>
    </source>
</evidence>
<dbReference type="InterPro" id="IPR010471">
    <property type="entry name" value="DUF1068"/>
</dbReference>
<keyword evidence="2" id="KW-0812">Transmembrane</keyword>